<organism evidence="2 3">
    <name type="scientific">Marasmius crinis-equi</name>
    <dbReference type="NCBI Taxonomy" id="585013"/>
    <lineage>
        <taxon>Eukaryota</taxon>
        <taxon>Fungi</taxon>
        <taxon>Dikarya</taxon>
        <taxon>Basidiomycota</taxon>
        <taxon>Agaricomycotina</taxon>
        <taxon>Agaricomycetes</taxon>
        <taxon>Agaricomycetidae</taxon>
        <taxon>Agaricales</taxon>
        <taxon>Marasmiineae</taxon>
        <taxon>Marasmiaceae</taxon>
        <taxon>Marasmius</taxon>
    </lineage>
</organism>
<feature type="region of interest" description="Disordered" evidence="1">
    <location>
        <begin position="1"/>
        <end position="24"/>
    </location>
</feature>
<protein>
    <submittedName>
        <fullName evidence="2">Uncharacterized protein</fullName>
    </submittedName>
</protein>
<evidence type="ECO:0000313" key="2">
    <source>
        <dbReference type="EMBL" id="KAL0563251.1"/>
    </source>
</evidence>
<gene>
    <name evidence="2" type="ORF">V5O48_018823</name>
</gene>
<proteinExistence type="predicted"/>
<dbReference type="Proteomes" id="UP001465976">
    <property type="component" value="Unassembled WGS sequence"/>
</dbReference>
<sequence>EVSSSLSSRGVVKAGGADIGGGESEWMEEALEELDEDLEDLDVDELDDDDVLRSSSSLLSEFLQF</sequence>
<reference evidence="2 3" key="1">
    <citation type="submission" date="2024-02" db="EMBL/GenBank/DDBJ databases">
        <title>A draft genome for the cacao thread blight pathogen Marasmius crinis-equi.</title>
        <authorList>
            <person name="Cohen S.P."/>
            <person name="Baruah I.K."/>
            <person name="Amoako-Attah I."/>
            <person name="Bukari Y."/>
            <person name="Meinhardt L.W."/>
            <person name="Bailey B.A."/>
        </authorList>
    </citation>
    <scope>NUCLEOTIDE SEQUENCE [LARGE SCALE GENOMIC DNA]</scope>
    <source>
        <strain evidence="2 3">GH-76</strain>
    </source>
</reference>
<dbReference type="EMBL" id="JBAHYK010003735">
    <property type="protein sequence ID" value="KAL0563251.1"/>
    <property type="molecule type" value="Genomic_DNA"/>
</dbReference>
<feature type="non-terminal residue" evidence="2">
    <location>
        <position position="1"/>
    </location>
</feature>
<accession>A0ABR3EKA0</accession>
<evidence type="ECO:0000313" key="3">
    <source>
        <dbReference type="Proteomes" id="UP001465976"/>
    </source>
</evidence>
<comment type="caution">
    <text evidence="2">The sequence shown here is derived from an EMBL/GenBank/DDBJ whole genome shotgun (WGS) entry which is preliminary data.</text>
</comment>
<evidence type="ECO:0000256" key="1">
    <source>
        <dbReference type="SAM" id="MobiDB-lite"/>
    </source>
</evidence>
<name>A0ABR3EKA0_9AGAR</name>
<keyword evidence="3" id="KW-1185">Reference proteome</keyword>